<evidence type="ECO:0000313" key="2">
    <source>
        <dbReference type="EMBL" id="KGN32069.1"/>
    </source>
</evidence>
<evidence type="ECO:0000259" key="1">
    <source>
        <dbReference type="Pfam" id="PF02036"/>
    </source>
</evidence>
<dbReference type="EMBL" id="AVPJ01000008">
    <property type="protein sequence ID" value="KGN32069.1"/>
    <property type="molecule type" value="Genomic_DNA"/>
</dbReference>
<evidence type="ECO:0000313" key="3">
    <source>
        <dbReference type="Proteomes" id="UP000030002"/>
    </source>
</evidence>
<dbReference type="SUPFAM" id="SSF55718">
    <property type="entry name" value="SCP-like"/>
    <property type="match status" value="1"/>
</dbReference>
<dbReference type="Pfam" id="PF02036">
    <property type="entry name" value="SCP2"/>
    <property type="match status" value="1"/>
</dbReference>
<dbReference type="STRING" id="1385520.N802_10735"/>
<dbReference type="eggNOG" id="COG3255">
    <property type="taxonomic scope" value="Bacteria"/>
</dbReference>
<dbReference type="Proteomes" id="UP000030002">
    <property type="component" value="Unassembled WGS sequence"/>
</dbReference>
<dbReference type="OrthoDB" id="5243187at2"/>
<dbReference type="Gene3D" id="3.30.1050.10">
    <property type="entry name" value="SCP2 sterol-binding domain"/>
    <property type="match status" value="1"/>
</dbReference>
<sequence length="150" mass="16165">MPTIDPTTFATMDPAEFAATVKKMSDKEINEIMGGEHRQSILDAIFDRFPVLFNAEKAKGADARVNWRITGGPGGSDDTYAVVVKDGACTVEKDPTEEPKTSIMLGPAEFAKLITGSGNPTMMVMMGKVKARGDLSAAMAFQNWFDTPKA</sequence>
<gene>
    <name evidence="2" type="ORF">N802_10735</name>
</gene>
<feature type="domain" description="SCP2" evidence="1">
    <location>
        <begin position="55"/>
        <end position="146"/>
    </location>
</feature>
<accession>A0A0A0J5P2</accession>
<comment type="caution">
    <text evidence="2">The sequence shown here is derived from an EMBL/GenBank/DDBJ whole genome shotgun (WGS) entry which is preliminary data.</text>
</comment>
<dbReference type="InterPro" id="IPR036527">
    <property type="entry name" value="SCP2_sterol-bd_dom_sf"/>
</dbReference>
<protein>
    <submittedName>
        <fullName evidence="2">Acyl-CoA synthase</fullName>
    </submittedName>
</protein>
<organism evidence="2 3">
    <name type="scientific">Knoellia sinensis KCTC 19936</name>
    <dbReference type="NCBI Taxonomy" id="1385520"/>
    <lineage>
        <taxon>Bacteria</taxon>
        <taxon>Bacillati</taxon>
        <taxon>Actinomycetota</taxon>
        <taxon>Actinomycetes</taxon>
        <taxon>Micrococcales</taxon>
        <taxon>Intrasporangiaceae</taxon>
        <taxon>Knoellia</taxon>
    </lineage>
</organism>
<dbReference type="AlphaFoldDB" id="A0A0A0J5P2"/>
<dbReference type="RefSeq" id="WP_035916357.1">
    <property type="nucleotide sequence ID" value="NZ_AVPJ01000008.1"/>
</dbReference>
<dbReference type="InterPro" id="IPR003033">
    <property type="entry name" value="SCP2_sterol-bd_dom"/>
</dbReference>
<keyword evidence="3" id="KW-1185">Reference proteome</keyword>
<proteinExistence type="predicted"/>
<reference evidence="2 3" key="1">
    <citation type="submission" date="2013-08" db="EMBL/GenBank/DDBJ databases">
        <title>The genome sequence of Knoellia sinensis.</title>
        <authorList>
            <person name="Zhu W."/>
            <person name="Wang G."/>
        </authorList>
    </citation>
    <scope>NUCLEOTIDE SEQUENCE [LARGE SCALE GENOMIC DNA]</scope>
    <source>
        <strain evidence="2 3">KCTC 19936</strain>
    </source>
</reference>
<name>A0A0A0J5P2_9MICO</name>